<dbReference type="EMBL" id="BTGU01000026">
    <property type="protein sequence ID" value="GMN47660.1"/>
    <property type="molecule type" value="Genomic_DNA"/>
</dbReference>
<accession>A0AA88A8H0</accession>
<proteinExistence type="predicted"/>
<name>A0AA88A8H0_FICCA</name>
<dbReference type="Proteomes" id="UP001187192">
    <property type="component" value="Unassembled WGS sequence"/>
</dbReference>
<gene>
    <name evidence="2" type="ORF">TIFTF001_016842</name>
</gene>
<organism evidence="2 3">
    <name type="scientific">Ficus carica</name>
    <name type="common">Common fig</name>
    <dbReference type="NCBI Taxonomy" id="3494"/>
    <lineage>
        <taxon>Eukaryota</taxon>
        <taxon>Viridiplantae</taxon>
        <taxon>Streptophyta</taxon>
        <taxon>Embryophyta</taxon>
        <taxon>Tracheophyta</taxon>
        <taxon>Spermatophyta</taxon>
        <taxon>Magnoliopsida</taxon>
        <taxon>eudicotyledons</taxon>
        <taxon>Gunneridae</taxon>
        <taxon>Pentapetalae</taxon>
        <taxon>rosids</taxon>
        <taxon>fabids</taxon>
        <taxon>Rosales</taxon>
        <taxon>Moraceae</taxon>
        <taxon>Ficeae</taxon>
        <taxon>Ficus</taxon>
    </lineage>
</organism>
<reference evidence="2" key="1">
    <citation type="submission" date="2023-07" db="EMBL/GenBank/DDBJ databases">
        <title>draft genome sequence of fig (Ficus carica).</title>
        <authorList>
            <person name="Takahashi T."/>
            <person name="Nishimura K."/>
        </authorList>
    </citation>
    <scope>NUCLEOTIDE SEQUENCE</scope>
</reference>
<sequence length="71" mass="7335">MKGDKAALNFKAAALKLGKKFAKQPSATAMASEGCSAGSRISNEAVSATAPKSHSCSAHSKMSHFGNLFYT</sequence>
<dbReference type="AlphaFoldDB" id="A0AA88A8H0"/>
<keyword evidence="3" id="KW-1185">Reference proteome</keyword>
<feature type="region of interest" description="Disordered" evidence="1">
    <location>
        <begin position="52"/>
        <end position="71"/>
    </location>
</feature>
<evidence type="ECO:0000313" key="2">
    <source>
        <dbReference type="EMBL" id="GMN47660.1"/>
    </source>
</evidence>
<comment type="caution">
    <text evidence="2">The sequence shown here is derived from an EMBL/GenBank/DDBJ whole genome shotgun (WGS) entry which is preliminary data.</text>
</comment>
<evidence type="ECO:0000313" key="3">
    <source>
        <dbReference type="Proteomes" id="UP001187192"/>
    </source>
</evidence>
<protein>
    <submittedName>
        <fullName evidence="2">Uncharacterized protein</fullName>
    </submittedName>
</protein>
<evidence type="ECO:0000256" key="1">
    <source>
        <dbReference type="SAM" id="MobiDB-lite"/>
    </source>
</evidence>